<dbReference type="SMART" id="SM00042">
    <property type="entry name" value="CUB"/>
    <property type="match status" value="2"/>
</dbReference>
<evidence type="ECO:0000256" key="15">
    <source>
        <dbReference type="SAM" id="MobiDB-lite"/>
    </source>
</evidence>
<sequence length="2694" mass="296159">MAANGLNVIVVFLVAFCLESCHLCGRTVLTDLRGTITDGPGNYPENKLCEWLIKAPHPNVSITLKFIEFGTECSYDYLFIHDGDSYLSPLIGSISGNNSLHTVVSHSGQMLINLYSDTNYSLHGFIANYTIENCTDGCSGKGICKDGFCQCDKNWRGKACDLPSCPLNCNNAEAQGECDFAQGHCVCKSGFIGESCSVSTMTDADSNKWFTISSSSQIFHPRTAHSVVYSEEKDVLLSFGGYSLSMVFDDLLQFNFTSSRWSEVLTGSPKPVGRFSHSANLYLDSMVLFGGELENGNLTNELWLYNITLGKWTELAVNDSEKPPPLAEHTGTIVDDELYIFGGRTLTDPFSSAMYSYSLPNQSGWKRISYRRGKEAHLRMLGHSAIYYADMRSLVIFGGFVPSMPRKSNQSNKLLVFHLDLHVWSTIDVKGFVPRGRAFHSAVLIGDYMIIYGGNIHEHYREEICYDNKTLFYHLKCNKWISASTFDALSPSDGNPQQGRFSHSALLRKGRVMLVTGGFAGLPLGDVLGYKLPVAIAAKNTVGGHCEGYSTQTSCREDPECGWCSSPKKCLSRDLSANCSVSLIQGSCPGPCAIYSQCSSCLSFGGTHCGWCVQDSRCYPIYSPIGACQSGAVSSKVRGWWGNEGQFLTSLSQCKTMDFPPGLTVVEYREVPNITFPDGIRIVPESETNILQRMTEMIGFVYPFKFKTAPWTSYALYLVLSNVKDTEAKLWLSTDETEAKRELVAYCTESGSLPCTVVAQRSNNQPLFPSPSEGKKYYLRVEVNQSLDASVDPDVRLEWNKTDSLLSMVPITSQFLQPYASSNGDCSAHKTCLACMTDASCGWCVTACLSRNAPPGSCQDGVGNLRNITLNVTECTLCSDHVDCQSCVQDGGCKWAKISNTLGCYRKGISSLPGKTIQECNSPCPSRKTCSSCVSDNVGCTWCDKTQSCFMFGTYTSRYPYGQCPHWIDSGGKCSNCSQHTACNDCLKDIRCGWCGNDFDPRIGRCYAGGFKSPDNGQCSSLFPTNGSTVWSYSECPDVDECKLGLAQCHPNASCVNQPGSFKCVCNRGFTGDGVNVCNKTCYHDCGNHGVCSADFTCDCNLGWLGENCSVDCGCNGHSDCSQGIGICDNCQDYTYGAHCELCVPGSFGNATTSEGCKPCQCNGHGDPDKHFCNMTTGQCYCTDFTMGFHCDKCMPGLMGNPTNGGLCFHECKPRSILTDISEGFISTEMGRGVQNKKEASCLWLISSLSNSSHIVVYGPSPPPVEKRGHIILTFRDLRINCLTDHVEVYDGLPPFVLDNSSSVQSFYKLGSFCDWSGNKLRSATAELGNMVVLVKVDLSSGALSKGFSAKFKVRKCPDLCDGNMKCVMTSHGEQCVCLDGWTGDACNQQLCPNNCSLSFGQGHCNQTLGSCICSSGFAGPDCSQVITPGDGVWEVLSGGPHPNKSTNRLARMGHTMVHGPGVLLVYAGYSFTYGLLDDLYSYNLTSNTWSLMEVNRVNVTVPPARYLHSAVFHTDAMMVYGGETDDGADDSLWSFNTTSFLWNKLISKGPKVAGHTITLVGDDIYIIGGYDRVRGFSERSYKYNVITKVWVNLTTSGPSPKGVYGHSAVHYSTSSKTIILVFGGYRFRIHSVAASDELYSFDLTSKKWSILQPMPSNEPSPKYFHSTAIIDDLMVVYGGRSNTSDQFFSRQLWFYNVKCNYWHLFSEKNLVGSKPEGLLSAATVQIAGKFYLFGGFDGQTQADLFRLTLPVDLCQGYTSKENCSAVKTCSWCELKNVTQGGNVTLLTNNSACYSVTSPLPAACYAEPNVTQVTLYNGTECSDQSDRVCSSFFSCSTCLASPVHTNLNPSCKWCVGCSTGGKCIGLSDDCNQAHPCARATQQEQLNSDFCVPNNCEATSCSACIGLQNQCVWTPQLKWQSEVRLVFSIVPHAFSWNCWGNLRTEDIAAIGIKAVTTSSCPQPCTAHNNCTACLSSPGADGAWKECVWSETLGQCFSPSALPLICLAGRCGRVLRGSSSNCMGNCIDSNQCSRCLSSYNCGWCGKYGTTGEGECFEGGLQGPLQRSCPGRNASNHVSRVWASTLCPLENECLNGRHTCNRITQDCVDLPEAFKCVCKAGYNDTGNPGICLPVCSKGCVHGRCVRPEVCECDFGWTSTDCSVKCLCNDHGQCANETHLDVCYGCRNHTVGQSCQFCEALYVGDARNNGSCVSCYDACNHRAHVCMNKTDLQRGRNLSLSFNYSKVKDWVKHGPYEIKYEEECLCQNNSEGVQCDSCVTGFFDREGECVRCLCNGHADSCKDDGRCPCGNNTMEDCPNTEDCYKNQCVKCKETFMGNPVNDQQCYRKISVMKEFVIGKKTSETSEETVEPLPHGQAIFYAIYPRFTNVDIRMTIDVFEGSVDVFVADENDEFTVTLNETSGHHKVKIKSLASSRRKKRASEQDGVDSYSGNDKVNVKVASSTDLNTFVSYQDNHKALVIRDVRRRLVLTFPHMSHYLRDTRFYMVFVGRDGSGTKGQVYFRQDLSQIDLFVFFSVFFSAFFLVVSVSVFGWKIKQYHTRRRVIEVQEHQLRTMKNRPFATYSFLCQMKKPQPSLWRVKRDIATLLLRDSSSVKNNHLRLRDVKDRPVIAPVSQEHTADGRASVTTVVFQLPGNECSDFQLMLGSSLTVVSNQHSVGGEHHSRNGRTFGTRRTVTFTN</sequence>
<keyword evidence="11" id="KW-0325">Glycoprotein</keyword>
<evidence type="ECO:0000256" key="13">
    <source>
        <dbReference type="PROSITE-ProRule" id="PRU00076"/>
    </source>
</evidence>
<dbReference type="InterPro" id="IPR024731">
    <property type="entry name" value="NELL2-like_EGF"/>
</dbReference>
<dbReference type="InterPro" id="IPR002165">
    <property type="entry name" value="Plexin_repeat"/>
</dbReference>
<dbReference type="Pfam" id="PF24981">
    <property type="entry name" value="Beta-prop_ATRN-LZTR1"/>
    <property type="match status" value="2"/>
</dbReference>
<evidence type="ECO:0000256" key="2">
    <source>
        <dbReference type="ARBA" id="ARBA00022441"/>
    </source>
</evidence>
<dbReference type="SUPFAM" id="SSF49854">
    <property type="entry name" value="Spermadhesin, CUB domain"/>
    <property type="match status" value="1"/>
</dbReference>
<feature type="region of interest" description="Disordered" evidence="15">
    <location>
        <begin position="2424"/>
        <end position="2445"/>
    </location>
</feature>
<feature type="chain" id="PRO_5018312018" description="Multiple epidermal growth factor-like domains protein 8" evidence="17">
    <location>
        <begin position="24"/>
        <end position="2694"/>
    </location>
</feature>
<dbReference type="Proteomes" id="UP000275408">
    <property type="component" value="Unassembled WGS sequence"/>
</dbReference>
<dbReference type="GO" id="GO:0048731">
    <property type="term" value="P:system development"/>
    <property type="evidence" value="ECO:0007669"/>
    <property type="project" value="UniProtKB-ARBA"/>
</dbReference>
<evidence type="ECO:0000256" key="8">
    <source>
        <dbReference type="ARBA" id="ARBA00022989"/>
    </source>
</evidence>
<feature type="disulfide bond" evidence="13">
    <location>
        <begin position="1378"/>
        <end position="1387"/>
    </location>
</feature>
<dbReference type="SMART" id="SM00179">
    <property type="entry name" value="EGF_CA"/>
    <property type="match status" value="2"/>
</dbReference>
<dbReference type="SMART" id="SM00181">
    <property type="entry name" value="EGF"/>
    <property type="match status" value="11"/>
</dbReference>
<dbReference type="PANTHER" id="PTHR46093:SF16">
    <property type="entry name" value="MULTIPLE EGF-LIKE-DOMAINS 8"/>
    <property type="match status" value="1"/>
</dbReference>
<comment type="caution">
    <text evidence="21">The sequence shown here is derived from an EMBL/GenBank/DDBJ whole genome shotgun (WGS) entry which is preliminary data.</text>
</comment>
<dbReference type="InterPro" id="IPR002049">
    <property type="entry name" value="LE_dom"/>
</dbReference>
<dbReference type="PROSITE" id="PS01187">
    <property type="entry name" value="EGF_CA"/>
    <property type="match status" value="1"/>
</dbReference>
<protein>
    <recommendedName>
        <fullName evidence="23">Multiple epidermal growth factor-like domains protein 8</fullName>
    </recommendedName>
</protein>
<dbReference type="SUPFAM" id="SSF117281">
    <property type="entry name" value="Kelch motif"/>
    <property type="match status" value="3"/>
</dbReference>
<keyword evidence="3 13" id="KW-0245">EGF-like domain</keyword>
<evidence type="ECO:0000256" key="17">
    <source>
        <dbReference type="SAM" id="SignalP"/>
    </source>
</evidence>
<keyword evidence="22" id="KW-1185">Reference proteome</keyword>
<dbReference type="CDD" id="cd00054">
    <property type="entry name" value="EGF_CA"/>
    <property type="match status" value="1"/>
</dbReference>
<feature type="disulfide bond" evidence="14">
    <location>
        <begin position="1143"/>
        <end position="1157"/>
    </location>
</feature>
<evidence type="ECO:0000256" key="14">
    <source>
        <dbReference type="PROSITE-ProRule" id="PRU00460"/>
    </source>
</evidence>
<evidence type="ECO:0000256" key="10">
    <source>
        <dbReference type="ARBA" id="ARBA00023157"/>
    </source>
</evidence>
<keyword evidence="4 16" id="KW-0812">Transmembrane</keyword>
<dbReference type="Pfam" id="PF01437">
    <property type="entry name" value="PSI"/>
    <property type="match status" value="1"/>
</dbReference>
<evidence type="ECO:0000313" key="21">
    <source>
        <dbReference type="EMBL" id="RMX36938.1"/>
    </source>
</evidence>
<evidence type="ECO:0000256" key="3">
    <source>
        <dbReference type="ARBA" id="ARBA00022536"/>
    </source>
</evidence>
<evidence type="ECO:0000256" key="11">
    <source>
        <dbReference type="ARBA" id="ARBA00023180"/>
    </source>
</evidence>
<dbReference type="Pfam" id="PF00053">
    <property type="entry name" value="EGF_laminin"/>
    <property type="match status" value="2"/>
</dbReference>
<feature type="domain" description="EGF-like" evidence="19">
    <location>
        <begin position="161"/>
        <end position="197"/>
    </location>
</feature>
<feature type="domain" description="EGF-like" evidence="19">
    <location>
        <begin position="1038"/>
        <end position="1079"/>
    </location>
</feature>
<dbReference type="PROSITE" id="PS01180">
    <property type="entry name" value="CUB"/>
    <property type="match status" value="2"/>
</dbReference>
<keyword evidence="5 17" id="KW-0732">Signal</keyword>
<dbReference type="InterPro" id="IPR000859">
    <property type="entry name" value="CUB_dom"/>
</dbReference>
<evidence type="ECO:0000256" key="5">
    <source>
        <dbReference type="ARBA" id="ARBA00022729"/>
    </source>
</evidence>
<dbReference type="GO" id="GO:0016020">
    <property type="term" value="C:membrane"/>
    <property type="evidence" value="ECO:0007669"/>
    <property type="project" value="UniProtKB-SubCell"/>
</dbReference>
<dbReference type="InterPro" id="IPR000152">
    <property type="entry name" value="EGF-type_Asp/Asn_hydroxyl_site"/>
</dbReference>
<feature type="domain" description="Laminin EGF-like" evidence="20">
    <location>
        <begin position="1113"/>
        <end position="1159"/>
    </location>
</feature>
<dbReference type="InterPro" id="IPR000742">
    <property type="entry name" value="EGF"/>
</dbReference>
<dbReference type="PROSITE" id="PS01248">
    <property type="entry name" value="EGF_LAM_1"/>
    <property type="match status" value="2"/>
</dbReference>
<keyword evidence="9 16" id="KW-0472">Membrane</keyword>
<evidence type="ECO:0000259" key="20">
    <source>
        <dbReference type="PROSITE" id="PS50027"/>
    </source>
</evidence>
<feature type="domain" description="CUB" evidence="18">
    <location>
        <begin position="1212"/>
        <end position="1355"/>
    </location>
</feature>
<keyword evidence="7" id="KW-0106">Calcium</keyword>
<dbReference type="GO" id="GO:0048513">
    <property type="term" value="P:animal organ development"/>
    <property type="evidence" value="ECO:0007669"/>
    <property type="project" value="UniProtKB-ARBA"/>
</dbReference>
<evidence type="ECO:0000313" key="22">
    <source>
        <dbReference type="Proteomes" id="UP000275408"/>
    </source>
</evidence>
<dbReference type="FunFam" id="2.10.25.10:FF:000191">
    <property type="entry name" value="Multiple epidermal growth factor-like domains 8"/>
    <property type="match status" value="1"/>
</dbReference>
<evidence type="ECO:0000256" key="9">
    <source>
        <dbReference type="ARBA" id="ARBA00023136"/>
    </source>
</evidence>
<evidence type="ECO:0000256" key="12">
    <source>
        <dbReference type="ARBA" id="ARBA00023292"/>
    </source>
</evidence>
<keyword evidence="8 16" id="KW-1133">Transmembrane helix</keyword>
<name>A0A3M6T6J7_POCDA</name>
<dbReference type="EMBL" id="RCHS01004213">
    <property type="protein sequence ID" value="RMX36938.1"/>
    <property type="molecule type" value="Genomic_DNA"/>
</dbReference>
<dbReference type="SMART" id="SM00180">
    <property type="entry name" value="EGF_Lam"/>
    <property type="match status" value="4"/>
</dbReference>
<comment type="subcellular location">
    <subcellularLocation>
        <location evidence="1">Membrane</location>
        <topology evidence="1">Single-pass type I membrane protein</topology>
    </subcellularLocation>
</comment>
<feature type="disulfide bond" evidence="13">
    <location>
        <begin position="187"/>
        <end position="196"/>
    </location>
</feature>
<feature type="signal peptide" evidence="17">
    <location>
        <begin position="1"/>
        <end position="23"/>
    </location>
</feature>
<accession>A0A3M6T6J7</accession>
<dbReference type="Pfam" id="PF12947">
    <property type="entry name" value="EGF_3"/>
    <property type="match status" value="1"/>
</dbReference>
<feature type="domain" description="EGF-like" evidence="19">
    <location>
        <begin position="1353"/>
        <end position="1388"/>
    </location>
</feature>
<feature type="disulfide bond" evidence="13">
    <location>
        <begin position="1357"/>
        <end position="1367"/>
    </location>
</feature>
<dbReference type="PROSITE" id="PS50027">
    <property type="entry name" value="EGF_LAM_2"/>
    <property type="match status" value="2"/>
</dbReference>
<dbReference type="InterPro" id="IPR018097">
    <property type="entry name" value="EGF_Ca-bd_CS"/>
</dbReference>
<organism evidence="21 22">
    <name type="scientific">Pocillopora damicornis</name>
    <name type="common">Cauliflower coral</name>
    <name type="synonym">Millepora damicornis</name>
    <dbReference type="NCBI Taxonomy" id="46731"/>
    <lineage>
        <taxon>Eukaryota</taxon>
        <taxon>Metazoa</taxon>
        <taxon>Cnidaria</taxon>
        <taxon>Anthozoa</taxon>
        <taxon>Hexacorallia</taxon>
        <taxon>Scleractinia</taxon>
        <taxon>Astrocoeniina</taxon>
        <taxon>Pocilloporidae</taxon>
        <taxon>Pocillopora</taxon>
    </lineage>
</organism>
<dbReference type="CDD" id="cd00041">
    <property type="entry name" value="CUB"/>
    <property type="match status" value="1"/>
</dbReference>
<comment type="caution">
    <text evidence="13">Lacks conserved residue(s) required for the propagation of feature annotation.</text>
</comment>
<dbReference type="Gene3D" id="2.120.10.80">
    <property type="entry name" value="Kelch-type beta propeller"/>
    <property type="match status" value="4"/>
</dbReference>
<evidence type="ECO:0000259" key="19">
    <source>
        <dbReference type="PROSITE" id="PS50026"/>
    </source>
</evidence>
<dbReference type="Pfam" id="PF00431">
    <property type="entry name" value="CUB"/>
    <property type="match status" value="1"/>
</dbReference>
<evidence type="ECO:0008006" key="23">
    <source>
        <dbReference type="Google" id="ProtNLM"/>
    </source>
</evidence>
<evidence type="ECO:0000256" key="1">
    <source>
        <dbReference type="ARBA" id="ARBA00004479"/>
    </source>
</evidence>
<evidence type="ECO:0000259" key="18">
    <source>
        <dbReference type="PROSITE" id="PS01180"/>
    </source>
</evidence>
<dbReference type="CDD" id="cd00055">
    <property type="entry name" value="EGF_Lam"/>
    <property type="match status" value="2"/>
</dbReference>
<dbReference type="GO" id="GO:0005509">
    <property type="term" value="F:calcium ion binding"/>
    <property type="evidence" value="ECO:0007669"/>
    <property type="project" value="InterPro"/>
</dbReference>
<feature type="transmembrane region" description="Helical" evidence="16">
    <location>
        <begin position="2526"/>
        <end position="2548"/>
    </location>
</feature>
<dbReference type="PANTHER" id="PTHR46093">
    <property type="entry name" value="ACYL-COA-BINDING DOMAIN-CONTAINING PROTEIN 5"/>
    <property type="match status" value="1"/>
</dbReference>
<keyword evidence="6" id="KW-0677">Repeat</keyword>
<dbReference type="Gene3D" id="2.10.25.10">
    <property type="entry name" value="Laminin"/>
    <property type="match status" value="7"/>
</dbReference>
<evidence type="ECO:0000256" key="16">
    <source>
        <dbReference type="SAM" id="Phobius"/>
    </source>
</evidence>
<evidence type="ECO:0000256" key="7">
    <source>
        <dbReference type="ARBA" id="ARBA00022837"/>
    </source>
</evidence>
<dbReference type="SUPFAM" id="SSF57196">
    <property type="entry name" value="EGF/Laminin"/>
    <property type="match status" value="3"/>
</dbReference>
<dbReference type="InterPro" id="IPR015915">
    <property type="entry name" value="Kelch-typ_b-propeller"/>
</dbReference>
<dbReference type="InterPro" id="IPR056737">
    <property type="entry name" value="Beta-prop_ATRN-MKLN-like"/>
</dbReference>
<keyword evidence="2" id="KW-0880">Kelch repeat</keyword>
<dbReference type="PRINTS" id="PR00011">
    <property type="entry name" value="EGFLAMININ"/>
</dbReference>
<dbReference type="FunFam" id="2.10.25.10:FF:000202">
    <property type="entry name" value="Multiple epidermal growth factor-like domains 8"/>
    <property type="match status" value="1"/>
</dbReference>
<keyword evidence="12 14" id="KW-0424">Laminin EGF-like domain</keyword>
<dbReference type="PROSITE" id="PS01186">
    <property type="entry name" value="EGF_2"/>
    <property type="match status" value="4"/>
</dbReference>
<proteinExistence type="predicted"/>
<dbReference type="InterPro" id="IPR056863">
    <property type="entry name" value="LMN_ATRN_NET-like_EGF"/>
</dbReference>
<dbReference type="Pfam" id="PF24973">
    <property type="entry name" value="EGF_LMN_ATRN"/>
    <property type="match status" value="3"/>
</dbReference>
<dbReference type="Pfam" id="PF23106">
    <property type="entry name" value="EGF_Teneurin"/>
    <property type="match status" value="1"/>
</dbReference>
<feature type="domain" description="Laminin EGF-like" evidence="20">
    <location>
        <begin position="1160"/>
        <end position="1214"/>
    </location>
</feature>
<feature type="disulfide bond" evidence="14">
    <location>
        <begin position="1182"/>
        <end position="1191"/>
    </location>
</feature>
<dbReference type="OrthoDB" id="263283at2759"/>
<dbReference type="PROSITE" id="PS00010">
    <property type="entry name" value="ASX_HYDROXYL"/>
    <property type="match status" value="1"/>
</dbReference>
<dbReference type="InterPro" id="IPR001881">
    <property type="entry name" value="EGF-like_Ca-bd_dom"/>
</dbReference>
<dbReference type="InterPro" id="IPR035914">
    <property type="entry name" value="Sperma_CUB_dom_sf"/>
</dbReference>
<dbReference type="PROSITE" id="PS50026">
    <property type="entry name" value="EGF_3"/>
    <property type="match status" value="3"/>
</dbReference>
<dbReference type="InterPro" id="IPR016201">
    <property type="entry name" value="PSI"/>
</dbReference>
<dbReference type="STRING" id="46731.A0A3M6T6J7"/>
<feature type="domain" description="CUB" evidence="18">
    <location>
        <begin position="24"/>
        <end position="132"/>
    </location>
</feature>
<dbReference type="SMART" id="SM00423">
    <property type="entry name" value="PSI"/>
    <property type="match status" value="10"/>
</dbReference>
<evidence type="ECO:0000256" key="4">
    <source>
        <dbReference type="ARBA" id="ARBA00022692"/>
    </source>
</evidence>
<gene>
    <name evidence="21" type="ORF">pdam_00001009</name>
</gene>
<feature type="compositionally biased region" description="Basic residues" evidence="15">
    <location>
        <begin position="2424"/>
        <end position="2435"/>
    </location>
</feature>
<dbReference type="Gene3D" id="2.60.120.290">
    <property type="entry name" value="Spermadhesin, CUB domain"/>
    <property type="match status" value="2"/>
</dbReference>
<keyword evidence="10 13" id="KW-1015">Disulfide bond</keyword>
<evidence type="ECO:0000256" key="6">
    <source>
        <dbReference type="ARBA" id="ARBA00022737"/>
    </source>
</evidence>
<dbReference type="Pfam" id="PF07645">
    <property type="entry name" value="EGF_CA"/>
    <property type="match status" value="1"/>
</dbReference>
<dbReference type="InterPro" id="IPR049883">
    <property type="entry name" value="NOTCH1_EGF-like"/>
</dbReference>
<dbReference type="PROSITE" id="PS00022">
    <property type="entry name" value="EGF_1"/>
    <property type="match status" value="4"/>
</dbReference>
<reference evidence="21 22" key="1">
    <citation type="journal article" date="2018" name="Sci. Rep.">
        <title>Comparative analysis of the Pocillopora damicornis genome highlights role of immune system in coral evolution.</title>
        <authorList>
            <person name="Cunning R."/>
            <person name="Bay R.A."/>
            <person name="Gillette P."/>
            <person name="Baker A.C."/>
            <person name="Traylor-Knowles N."/>
        </authorList>
    </citation>
    <scope>NUCLEOTIDE SEQUENCE [LARGE SCALE GENOMIC DNA]</scope>
    <source>
        <strain evidence="21">RSMAS</strain>
        <tissue evidence="21">Whole animal</tissue>
    </source>
</reference>
<feature type="disulfide bond" evidence="14">
    <location>
        <begin position="1131"/>
        <end position="1140"/>
    </location>
</feature>